<comment type="caution">
    <text evidence="2">The sequence shown here is derived from an EMBL/GenBank/DDBJ whole genome shotgun (WGS) entry which is preliminary data.</text>
</comment>
<dbReference type="Proteomes" id="UP000824156">
    <property type="component" value="Unassembled WGS sequence"/>
</dbReference>
<protein>
    <submittedName>
        <fullName evidence="2">YbaB/EbfC family nucleoid-associated protein</fullName>
    </submittedName>
</protein>
<accession>A0A9D2AZP3</accession>
<evidence type="ECO:0000313" key="3">
    <source>
        <dbReference type="Proteomes" id="UP000824156"/>
    </source>
</evidence>
<proteinExistence type="predicted"/>
<evidence type="ECO:0000256" key="1">
    <source>
        <dbReference type="ARBA" id="ARBA00023125"/>
    </source>
</evidence>
<organism evidence="2 3">
    <name type="scientific">Candidatus Sphingobacterium stercoripullorum</name>
    <dbReference type="NCBI Taxonomy" id="2838759"/>
    <lineage>
        <taxon>Bacteria</taxon>
        <taxon>Pseudomonadati</taxon>
        <taxon>Bacteroidota</taxon>
        <taxon>Sphingobacteriia</taxon>
        <taxon>Sphingobacteriales</taxon>
        <taxon>Sphingobacteriaceae</taxon>
        <taxon>Sphingobacterium</taxon>
    </lineage>
</organism>
<evidence type="ECO:0000313" key="2">
    <source>
        <dbReference type="EMBL" id="HIX55780.1"/>
    </source>
</evidence>
<reference evidence="2" key="2">
    <citation type="submission" date="2021-04" db="EMBL/GenBank/DDBJ databases">
        <authorList>
            <person name="Gilroy R."/>
        </authorList>
    </citation>
    <scope>NUCLEOTIDE SEQUENCE</scope>
    <source>
        <strain evidence="2">1719</strain>
    </source>
</reference>
<dbReference type="Gene3D" id="3.30.1310.10">
    <property type="entry name" value="Nucleoid-associated protein YbaB-like domain"/>
    <property type="match status" value="1"/>
</dbReference>
<dbReference type="InterPro" id="IPR036894">
    <property type="entry name" value="YbaB-like_sf"/>
</dbReference>
<dbReference type="GO" id="GO:0005829">
    <property type="term" value="C:cytosol"/>
    <property type="evidence" value="ECO:0007669"/>
    <property type="project" value="TreeGrafter"/>
</dbReference>
<dbReference type="EMBL" id="DXEZ01000341">
    <property type="protein sequence ID" value="HIX55780.1"/>
    <property type="molecule type" value="Genomic_DNA"/>
</dbReference>
<dbReference type="PANTHER" id="PTHR33449">
    <property type="entry name" value="NUCLEOID-ASSOCIATED PROTEIN YBAB"/>
    <property type="match status" value="1"/>
</dbReference>
<dbReference type="GO" id="GO:0003677">
    <property type="term" value="F:DNA binding"/>
    <property type="evidence" value="ECO:0007669"/>
    <property type="project" value="UniProtKB-KW"/>
</dbReference>
<dbReference type="SUPFAM" id="SSF82607">
    <property type="entry name" value="YbaB-like"/>
    <property type="match status" value="1"/>
</dbReference>
<dbReference type="InterPro" id="IPR004401">
    <property type="entry name" value="YbaB/EbfC"/>
</dbReference>
<dbReference type="PIRSF" id="PIRSF004555">
    <property type="entry name" value="UCP004555"/>
    <property type="match status" value="1"/>
</dbReference>
<gene>
    <name evidence="2" type="ORF">H9853_12225</name>
</gene>
<dbReference type="PANTHER" id="PTHR33449:SF1">
    <property type="entry name" value="NUCLEOID-ASSOCIATED PROTEIN YBAB"/>
    <property type="match status" value="1"/>
</dbReference>
<keyword evidence="1" id="KW-0238">DNA-binding</keyword>
<dbReference type="Pfam" id="PF02575">
    <property type="entry name" value="YbaB_DNA_bd"/>
    <property type="match status" value="1"/>
</dbReference>
<reference evidence="2" key="1">
    <citation type="journal article" date="2021" name="PeerJ">
        <title>Extensive microbial diversity within the chicken gut microbiome revealed by metagenomics and culture.</title>
        <authorList>
            <person name="Gilroy R."/>
            <person name="Ravi A."/>
            <person name="Getino M."/>
            <person name="Pursley I."/>
            <person name="Horton D.L."/>
            <person name="Alikhan N.F."/>
            <person name="Baker D."/>
            <person name="Gharbi K."/>
            <person name="Hall N."/>
            <person name="Watson M."/>
            <person name="Adriaenssens E.M."/>
            <person name="Foster-Nyarko E."/>
            <person name="Jarju S."/>
            <person name="Secka A."/>
            <person name="Antonio M."/>
            <person name="Oren A."/>
            <person name="Chaudhuri R.R."/>
            <person name="La Ragione R."/>
            <person name="Hildebrand F."/>
            <person name="Pallen M.J."/>
        </authorList>
    </citation>
    <scope>NUCLEOTIDE SEQUENCE</scope>
    <source>
        <strain evidence="2">1719</strain>
    </source>
</reference>
<sequence>MWDKLNDAKKKAEEVKARLQSISVQGEVESGKIRVIASADKEIKEVIIDEDFYKQCEREELQELIAVAANKALEQAESISQTEMQTVTQDMLGGLGGLGALGNMFK</sequence>
<name>A0A9D2AZP3_9SPHI</name>
<dbReference type="AlphaFoldDB" id="A0A9D2AZP3"/>